<feature type="compositionally biased region" description="Basic and acidic residues" evidence="1">
    <location>
        <begin position="642"/>
        <end position="655"/>
    </location>
</feature>
<feature type="domain" description="Reverse transcriptase" evidence="2">
    <location>
        <begin position="383"/>
        <end position="572"/>
    </location>
</feature>
<dbReference type="Proteomes" id="UP000265515">
    <property type="component" value="Unassembled WGS sequence"/>
</dbReference>
<dbReference type="AlphaFoldDB" id="A0A388JXP6"/>
<dbReference type="Pfam" id="PF00078">
    <property type="entry name" value="RVT_1"/>
    <property type="match status" value="1"/>
</dbReference>
<dbReference type="InterPro" id="IPR000477">
    <property type="entry name" value="RT_dom"/>
</dbReference>
<protein>
    <recommendedName>
        <fullName evidence="2">Reverse transcriptase domain-containing protein</fullName>
    </recommendedName>
</protein>
<proteinExistence type="predicted"/>
<dbReference type="Gene3D" id="3.10.10.10">
    <property type="entry name" value="HIV Type 1 Reverse Transcriptase, subunit A, domain 1"/>
    <property type="match status" value="1"/>
</dbReference>
<evidence type="ECO:0000313" key="4">
    <source>
        <dbReference type="Proteomes" id="UP000265515"/>
    </source>
</evidence>
<feature type="region of interest" description="Disordered" evidence="1">
    <location>
        <begin position="96"/>
        <end position="116"/>
    </location>
</feature>
<dbReference type="OrthoDB" id="542221at2759"/>
<feature type="compositionally biased region" description="Acidic residues" evidence="1">
    <location>
        <begin position="656"/>
        <end position="666"/>
    </location>
</feature>
<dbReference type="PANTHER" id="PTHR24559:SF444">
    <property type="entry name" value="REVERSE TRANSCRIPTASE DOMAIN-CONTAINING PROTEIN"/>
    <property type="match status" value="1"/>
</dbReference>
<dbReference type="PROSITE" id="PS50878">
    <property type="entry name" value="RT_POL"/>
    <property type="match status" value="1"/>
</dbReference>
<evidence type="ECO:0000256" key="1">
    <source>
        <dbReference type="SAM" id="MobiDB-lite"/>
    </source>
</evidence>
<comment type="caution">
    <text evidence="3">The sequence shown here is derived from an EMBL/GenBank/DDBJ whole genome shotgun (WGS) entry which is preliminary data.</text>
</comment>
<name>A0A388JXP6_CHABU</name>
<accession>A0A388JXP6</accession>
<dbReference type="InterPro" id="IPR043128">
    <property type="entry name" value="Rev_trsase/Diguanyl_cyclase"/>
</dbReference>
<gene>
    <name evidence="3" type="ORF">CBR_g31227</name>
</gene>
<evidence type="ECO:0000259" key="2">
    <source>
        <dbReference type="PROSITE" id="PS50878"/>
    </source>
</evidence>
<dbReference type="EMBL" id="BFEA01000030">
    <property type="protein sequence ID" value="GBG62591.1"/>
    <property type="molecule type" value="Genomic_DNA"/>
</dbReference>
<reference evidence="3 4" key="1">
    <citation type="journal article" date="2018" name="Cell">
        <title>The Chara Genome: Secondary Complexity and Implications for Plant Terrestrialization.</title>
        <authorList>
            <person name="Nishiyama T."/>
            <person name="Sakayama H."/>
            <person name="Vries J.D."/>
            <person name="Buschmann H."/>
            <person name="Saint-Marcoux D."/>
            <person name="Ullrich K.K."/>
            <person name="Haas F.B."/>
            <person name="Vanderstraeten L."/>
            <person name="Becker D."/>
            <person name="Lang D."/>
            <person name="Vosolsobe S."/>
            <person name="Rombauts S."/>
            <person name="Wilhelmsson P.K.I."/>
            <person name="Janitza P."/>
            <person name="Kern R."/>
            <person name="Heyl A."/>
            <person name="Rumpler F."/>
            <person name="Villalobos L.I.A.C."/>
            <person name="Clay J.M."/>
            <person name="Skokan R."/>
            <person name="Toyoda A."/>
            <person name="Suzuki Y."/>
            <person name="Kagoshima H."/>
            <person name="Schijlen E."/>
            <person name="Tajeshwar N."/>
            <person name="Catarino B."/>
            <person name="Hetherington A.J."/>
            <person name="Saltykova A."/>
            <person name="Bonnot C."/>
            <person name="Breuninger H."/>
            <person name="Symeonidi A."/>
            <person name="Radhakrishnan G.V."/>
            <person name="Van Nieuwerburgh F."/>
            <person name="Deforce D."/>
            <person name="Chang C."/>
            <person name="Karol K.G."/>
            <person name="Hedrich R."/>
            <person name="Ulvskov P."/>
            <person name="Glockner G."/>
            <person name="Delwiche C.F."/>
            <person name="Petrasek J."/>
            <person name="Van de Peer Y."/>
            <person name="Friml J."/>
            <person name="Beilby M."/>
            <person name="Dolan L."/>
            <person name="Kohara Y."/>
            <person name="Sugano S."/>
            <person name="Fujiyama A."/>
            <person name="Delaux P.-M."/>
            <person name="Quint M."/>
            <person name="TheiBen G."/>
            <person name="Hagemann M."/>
            <person name="Harholt J."/>
            <person name="Dunand C."/>
            <person name="Zachgo S."/>
            <person name="Langdale J."/>
            <person name="Maumus F."/>
            <person name="Straeten D.V.D."/>
            <person name="Gould S.B."/>
            <person name="Rensing S.A."/>
        </authorList>
    </citation>
    <scope>NUCLEOTIDE SEQUENCE [LARGE SCALE GENOMIC DNA]</scope>
    <source>
        <strain evidence="3 4">S276</strain>
    </source>
</reference>
<sequence>MTNVAFKLGKVHALGDVVVLNVNSYDVLIGLPALDALQANLHFERREVVIKNTGVKPYAVPMRLTLRTTTNPPRRSHPEVGGPIQTVTWDGLLEDSETSNEEHASPLLEDSESEDEIDPVVQELTRRIIRYPVQQKTTKTFVWTEENVQRTRALIIGEPLVQVSRIPNSSEPTRTLYEDATPLLPRYVDKRSFCDVTEPPPRSLLTTDKEIRLLRLGAEVQAPEPPGCPEASMFDVGIRIAEKSVDPWDIEDGITPEEHVAIREEEALMVATVFSWRSDNSFISSPPPRDSKAVRTKHVTVDIHGRPYELHVPEYLPDGTHQLIAEIVQEYRGAISIDDANIGLSLIIQHEIQTGNHPLIHCKPYRYSLAERKAALERIQEFEANGWIEPDIGPWSFQVVLVPKKNGSVRICIDYRKLNDITIKDVYPLPRIDDLLDAIGCANYFSKFDIRHGFHHMLVREEDRPKTTFVLFEGTWQWVQCPMGICNAPATFQRAMNVTFQNFVNKTKLTQGVINFCVIVYMDDILVYSESFHGHAQHIEWTLGSLRDAGFKIALEKSEFFLSEISFLGYVATRGGLRPDSRKVEAVREAPTPTSLTCLNPGMITDALFSLVSGREEEEEEEEDEEEEETEEEASEEDEDYSEHSEHEAGAVSKEEEVEEREEAEEEAAREGEAEQTEAQEEDPKRERRRTAIAKGKQSLELLVGVDLRVPGDPTKDPEPPAKEDEHPHAKTSGTATHRRSHSPSPSPRPSFRARGN</sequence>
<feature type="compositionally biased region" description="Acidic residues" evidence="1">
    <location>
        <begin position="616"/>
        <end position="641"/>
    </location>
</feature>
<organism evidence="3 4">
    <name type="scientific">Chara braunii</name>
    <name type="common">Braun's stonewort</name>
    <dbReference type="NCBI Taxonomy" id="69332"/>
    <lineage>
        <taxon>Eukaryota</taxon>
        <taxon>Viridiplantae</taxon>
        <taxon>Streptophyta</taxon>
        <taxon>Charophyceae</taxon>
        <taxon>Charales</taxon>
        <taxon>Characeae</taxon>
        <taxon>Chara</taxon>
    </lineage>
</organism>
<evidence type="ECO:0000313" key="3">
    <source>
        <dbReference type="EMBL" id="GBG62591.1"/>
    </source>
</evidence>
<dbReference type="CDD" id="cd01647">
    <property type="entry name" value="RT_LTR"/>
    <property type="match status" value="1"/>
</dbReference>
<dbReference type="PANTHER" id="PTHR24559">
    <property type="entry name" value="TRANSPOSON TY3-I GAG-POL POLYPROTEIN"/>
    <property type="match status" value="1"/>
</dbReference>
<dbReference type="InterPro" id="IPR053134">
    <property type="entry name" value="RNA-dir_DNA_polymerase"/>
</dbReference>
<dbReference type="InterPro" id="IPR043502">
    <property type="entry name" value="DNA/RNA_pol_sf"/>
</dbReference>
<feature type="compositionally biased region" description="Basic and acidic residues" evidence="1">
    <location>
        <begin position="714"/>
        <end position="729"/>
    </location>
</feature>
<dbReference type="Gramene" id="GBG62591">
    <property type="protein sequence ID" value="GBG62591"/>
    <property type="gene ID" value="CBR_g31227"/>
</dbReference>
<dbReference type="Gene3D" id="3.30.70.270">
    <property type="match status" value="1"/>
</dbReference>
<feature type="region of interest" description="Disordered" evidence="1">
    <location>
        <begin position="612"/>
        <end position="757"/>
    </location>
</feature>
<keyword evidence="4" id="KW-1185">Reference proteome</keyword>
<dbReference type="SUPFAM" id="SSF56672">
    <property type="entry name" value="DNA/RNA polymerases"/>
    <property type="match status" value="1"/>
</dbReference>